<accession>A0A2D0TCK6</accession>
<organismHost>
    <name type="scientific">Chlorocebus aethiops</name>
    <name type="common">Green monkey</name>
    <name type="synonym">Cercopithecus aethiops</name>
    <dbReference type="NCBI Taxonomy" id="9534"/>
</organismHost>
<name>A0A2D0TCK6_CHV9D</name>
<dbReference type="GeneID" id="920492"/>
<dbReference type="KEGG" id="vg:920492"/>
<evidence type="ECO:0000313" key="2">
    <source>
        <dbReference type="EMBL" id="AAG27181.1"/>
    </source>
</evidence>
<evidence type="ECO:0000313" key="3">
    <source>
        <dbReference type="Proteomes" id="UP000159358"/>
    </source>
</evidence>
<keyword evidence="1" id="KW-0472">Membrane</keyword>
<keyword evidence="1" id="KW-0812">Transmembrane</keyword>
<dbReference type="Proteomes" id="UP000159358">
    <property type="component" value="Segment"/>
</dbReference>
<organism evidence="2 3">
    <name type="scientific">Cercopithecine herpesvirus 9 (strain DHV)</name>
    <name type="common">CeHV-9</name>
    <name type="synonym">Simian varicella virus</name>
    <dbReference type="NCBI Taxonomy" id="36348"/>
    <lineage>
        <taxon>Viruses</taxon>
        <taxon>Duplodnaviria</taxon>
        <taxon>Heunggongvirae</taxon>
        <taxon>Peploviricota</taxon>
        <taxon>Herviviricetes</taxon>
        <taxon>Herpesvirales</taxon>
        <taxon>Orthoherpesviridae</taxon>
        <taxon>Alphaherpesvirinae</taxon>
        <taxon>Varicellovirus</taxon>
        <taxon>Varicellovirus cercopithecinealpha9</taxon>
    </lineage>
</organism>
<keyword evidence="3" id="KW-1185">Reference proteome</keyword>
<evidence type="ECO:0000256" key="1">
    <source>
        <dbReference type="SAM" id="Phobius"/>
    </source>
</evidence>
<dbReference type="EMBL" id="AF275348">
    <property type="protein sequence ID" value="AAG27181.1"/>
    <property type="molecule type" value="Genomic_DNA"/>
</dbReference>
<feature type="transmembrane region" description="Helical" evidence="1">
    <location>
        <begin position="86"/>
        <end position="111"/>
    </location>
</feature>
<dbReference type="RefSeq" id="NP_077415.1">
    <property type="nucleotide sequence ID" value="NC_002686.2"/>
</dbReference>
<reference evidence="2 3" key="1">
    <citation type="journal article" date="2001" name="Virology">
        <title>The DNA sequence of the simian varicella virus genome.</title>
        <authorList>
            <person name="Gray W.L."/>
            <person name="Starnes H.B."/>
            <person name="White M.W."/>
            <person name="Mahalingam R."/>
        </authorList>
    </citation>
    <scope>NUCLEOTIDE SEQUENCE [LARGE SCALE GENOMIC DNA]</scope>
</reference>
<sequence>MSRSPTVERFILSSTELTLSSFSPITYNAEYMNVYLPTYEEAIQDLPPAYRSRETLSTLTTDTGCMDCICTGLYKIHERLTSCVRYCVPAMFVLFAVLTLTAVILVILAAIPDV</sequence>
<proteinExistence type="predicted"/>
<protein>
    <submittedName>
        <fullName evidence="2">Uncharacterized protein</fullName>
    </submittedName>
</protein>
<keyword evidence="1" id="KW-1133">Transmembrane helix</keyword>